<protein>
    <submittedName>
        <fullName evidence="3">Uncharacterized protein</fullName>
    </submittedName>
</protein>
<feature type="compositionally biased region" description="Polar residues" evidence="2">
    <location>
        <begin position="88"/>
        <end position="113"/>
    </location>
</feature>
<evidence type="ECO:0000313" key="3">
    <source>
        <dbReference type="EMBL" id="KAL0563935.1"/>
    </source>
</evidence>
<keyword evidence="1" id="KW-0175">Coiled coil</keyword>
<evidence type="ECO:0000313" key="4">
    <source>
        <dbReference type="Proteomes" id="UP001465976"/>
    </source>
</evidence>
<organism evidence="3 4">
    <name type="scientific">Marasmius crinis-equi</name>
    <dbReference type="NCBI Taxonomy" id="585013"/>
    <lineage>
        <taxon>Eukaryota</taxon>
        <taxon>Fungi</taxon>
        <taxon>Dikarya</taxon>
        <taxon>Basidiomycota</taxon>
        <taxon>Agaricomycotina</taxon>
        <taxon>Agaricomycetes</taxon>
        <taxon>Agaricomycetidae</taxon>
        <taxon>Agaricales</taxon>
        <taxon>Marasmiineae</taxon>
        <taxon>Marasmiaceae</taxon>
        <taxon>Marasmius</taxon>
    </lineage>
</organism>
<feature type="region of interest" description="Disordered" evidence="2">
    <location>
        <begin position="50"/>
        <end position="113"/>
    </location>
</feature>
<dbReference type="Proteomes" id="UP001465976">
    <property type="component" value="Unassembled WGS sequence"/>
</dbReference>
<comment type="caution">
    <text evidence="3">The sequence shown here is derived from an EMBL/GenBank/DDBJ whole genome shotgun (WGS) entry which is preliminary data.</text>
</comment>
<sequence length="406" mass="44921">MTCKADGLRVPWKTVSQVKEQVDVEAANIKNKTKSTSEIHKYALEWRRGTPLDTKRKRSSNLLDSDSYQDGEHSSSASPVATPKKKQNLGQVQLAASGSRPSNLGVTESLQPSGSRNFACVEIPSSPHREATLARLPAASLSLKRSVADEEKTPFSSASRYRTQDMNVAAGLPLMTAGPVLPKKAGSSLSQENHPSTSTLIGENRTAESTFMELEEELERELNKFKHAKESLKLLRNYLPGPLGKTVTQLPSKNNFSPCVNKDLKAKLERKTANERSLKEQLSDKNAHLSSIVNDAIRLWQVQAPQFLKPLLHLLKNTYKRVKQSASAPGDRASSEELRQAVVYLEVALKECCTSIIGEEGLERLKILGGKADEEIKHRLETYYAERPEMFGPDIEAALESVFESK</sequence>
<evidence type="ECO:0000256" key="1">
    <source>
        <dbReference type="SAM" id="Coils"/>
    </source>
</evidence>
<feature type="coiled-coil region" evidence="1">
    <location>
        <begin position="204"/>
        <end position="235"/>
    </location>
</feature>
<proteinExistence type="predicted"/>
<feature type="compositionally biased region" description="Polar residues" evidence="2">
    <location>
        <begin position="60"/>
        <end position="79"/>
    </location>
</feature>
<gene>
    <name evidence="3" type="ORF">V5O48_018121</name>
</gene>
<keyword evidence="4" id="KW-1185">Reference proteome</keyword>
<accession>A0ABR3EM75</accession>
<dbReference type="EMBL" id="JBAHYK010003100">
    <property type="protein sequence ID" value="KAL0563935.1"/>
    <property type="molecule type" value="Genomic_DNA"/>
</dbReference>
<name>A0ABR3EM75_9AGAR</name>
<reference evidence="3 4" key="1">
    <citation type="submission" date="2024-02" db="EMBL/GenBank/DDBJ databases">
        <title>A draft genome for the cacao thread blight pathogen Marasmius crinis-equi.</title>
        <authorList>
            <person name="Cohen S.P."/>
            <person name="Baruah I.K."/>
            <person name="Amoako-Attah I."/>
            <person name="Bukari Y."/>
            <person name="Meinhardt L.W."/>
            <person name="Bailey B.A."/>
        </authorList>
    </citation>
    <scope>NUCLEOTIDE SEQUENCE [LARGE SCALE GENOMIC DNA]</scope>
    <source>
        <strain evidence="3 4">GH-76</strain>
    </source>
</reference>
<evidence type="ECO:0000256" key="2">
    <source>
        <dbReference type="SAM" id="MobiDB-lite"/>
    </source>
</evidence>